<sequence>MTEYSPALSSNVRSRFFIDGEWVLSHSDARHVLISPATEDPFMSVPLADSVDVERAIAAARRAFDKGPWPKLSGAERSVYLKRLTEEIRQRLPLLAQLWTDQVGAPITFASGLLPTGITRFEFFASLAETFEFEDARPTRHGHARVRREPVGVAALIAPWNATFPIVSHKIAAALAAGCTVVVKSPPESPLDALIIAECAAAAGLPPGVLNVVTAGRDEGAQLVQSRDVDKISFTGSVATGQWIARAAVDRLARVTLELGGKSAAILLDDVDLPSALAALTPFTMPFSGQICFAQTRILAPRARHDEVVSAYAEIISKLKLGDPREADTRIGPVLNAVQRERVRGYIEQGIGEGAQMVLGGTGNGGFAKGYFVEPTVFAHVTPDMTIAQQEIFGPVVSILPYDDIDDAVRIANDTPYGLSGSVYSSDVERAYALACRIQAGHIGINGIELAANVPFGGYKLSGVGREGGREGLEAYLETKAVFMPTAAG</sequence>
<name>A0A0P0RFL5_9BURK</name>
<dbReference type="PANTHER" id="PTHR42804:SF1">
    <property type="entry name" value="ALDEHYDE DEHYDROGENASE-RELATED"/>
    <property type="match status" value="1"/>
</dbReference>
<feature type="domain" description="Aldehyde dehydrogenase" evidence="5">
    <location>
        <begin position="22"/>
        <end position="482"/>
    </location>
</feature>
<dbReference type="FunFam" id="3.40.605.10:FF:000007">
    <property type="entry name" value="NAD/NADP-dependent betaine aldehyde dehydrogenase"/>
    <property type="match status" value="1"/>
</dbReference>
<dbReference type="KEGG" id="bcai:K788_0008258"/>
<organism evidence="6 7">
    <name type="scientific">Paraburkholderia caribensis MBA4</name>
    <dbReference type="NCBI Taxonomy" id="1323664"/>
    <lineage>
        <taxon>Bacteria</taxon>
        <taxon>Pseudomonadati</taxon>
        <taxon>Pseudomonadota</taxon>
        <taxon>Betaproteobacteria</taxon>
        <taxon>Burkholderiales</taxon>
        <taxon>Burkholderiaceae</taxon>
        <taxon>Paraburkholderia</taxon>
    </lineage>
</organism>
<gene>
    <name evidence="6" type="ORF">K788_0008258</name>
</gene>
<dbReference type="Gene3D" id="3.40.605.10">
    <property type="entry name" value="Aldehyde Dehydrogenase, Chain A, domain 1"/>
    <property type="match status" value="1"/>
</dbReference>
<dbReference type="Proteomes" id="UP000019146">
    <property type="component" value="Chromosome 2"/>
</dbReference>
<protein>
    <submittedName>
        <fullName evidence="6">Aldehyde dehydrogenase</fullName>
        <ecNumber evidence="6">1.2.1.3</ecNumber>
    </submittedName>
</protein>
<evidence type="ECO:0000256" key="2">
    <source>
        <dbReference type="ARBA" id="ARBA00023002"/>
    </source>
</evidence>
<dbReference type="InterPro" id="IPR029510">
    <property type="entry name" value="Ald_DH_CS_GLU"/>
</dbReference>
<evidence type="ECO:0000256" key="4">
    <source>
        <dbReference type="RuleBase" id="RU003345"/>
    </source>
</evidence>
<dbReference type="PANTHER" id="PTHR42804">
    <property type="entry name" value="ALDEHYDE DEHYDROGENASE"/>
    <property type="match status" value="1"/>
</dbReference>
<evidence type="ECO:0000256" key="1">
    <source>
        <dbReference type="ARBA" id="ARBA00009986"/>
    </source>
</evidence>
<dbReference type="PROSITE" id="PS00687">
    <property type="entry name" value="ALDEHYDE_DEHYDR_GLU"/>
    <property type="match status" value="1"/>
</dbReference>
<dbReference type="Gene3D" id="3.40.309.10">
    <property type="entry name" value="Aldehyde Dehydrogenase, Chain A, domain 2"/>
    <property type="match status" value="1"/>
</dbReference>
<dbReference type="InterPro" id="IPR016163">
    <property type="entry name" value="Ald_DH_C"/>
</dbReference>
<feature type="active site" evidence="3">
    <location>
        <position position="258"/>
    </location>
</feature>
<dbReference type="GeneID" id="69970956"/>
<proteinExistence type="inferred from homology"/>
<keyword evidence="2 4" id="KW-0560">Oxidoreductase</keyword>
<evidence type="ECO:0000313" key="7">
    <source>
        <dbReference type="Proteomes" id="UP000019146"/>
    </source>
</evidence>
<evidence type="ECO:0000259" key="5">
    <source>
        <dbReference type="Pfam" id="PF00171"/>
    </source>
</evidence>
<dbReference type="EC" id="1.2.1.3" evidence="6"/>
<dbReference type="Pfam" id="PF00171">
    <property type="entry name" value="Aldedh"/>
    <property type="match status" value="1"/>
</dbReference>
<dbReference type="AlphaFoldDB" id="A0A0P0RFL5"/>
<dbReference type="InterPro" id="IPR015590">
    <property type="entry name" value="Aldehyde_DH_dom"/>
</dbReference>
<dbReference type="RefSeq" id="WP_036001197.1">
    <property type="nucleotide sequence ID" value="NZ_CP012747.1"/>
</dbReference>
<dbReference type="InterPro" id="IPR016161">
    <property type="entry name" value="Ald_DH/histidinol_DH"/>
</dbReference>
<comment type="similarity">
    <text evidence="1 4">Belongs to the aldehyde dehydrogenase family.</text>
</comment>
<dbReference type="SUPFAM" id="SSF53720">
    <property type="entry name" value="ALDH-like"/>
    <property type="match status" value="1"/>
</dbReference>
<dbReference type="EMBL" id="CP012747">
    <property type="protein sequence ID" value="ALL67065.1"/>
    <property type="molecule type" value="Genomic_DNA"/>
</dbReference>
<dbReference type="GO" id="GO:0004029">
    <property type="term" value="F:aldehyde dehydrogenase (NAD+) activity"/>
    <property type="evidence" value="ECO:0007669"/>
    <property type="project" value="UniProtKB-EC"/>
</dbReference>
<evidence type="ECO:0000313" key="6">
    <source>
        <dbReference type="EMBL" id="ALL67065.1"/>
    </source>
</evidence>
<reference evidence="6 7" key="1">
    <citation type="journal article" date="2014" name="Genome Announc.">
        <title>Draft Genome Sequence of the Haloacid-Degrading Burkholderia caribensis Strain MBA4.</title>
        <authorList>
            <person name="Pan Y."/>
            <person name="Kong K.F."/>
            <person name="Tsang J.S."/>
        </authorList>
    </citation>
    <scope>NUCLEOTIDE SEQUENCE [LARGE SCALE GENOMIC DNA]</scope>
    <source>
        <strain evidence="6 7">MBA4</strain>
    </source>
</reference>
<accession>A0A0P0RFL5</accession>
<evidence type="ECO:0000256" key="3">
    <source>
        <dbReference type="PROSITE-ProRule" id="PRU10007"/>
    </source>
</evidence>
<dbReference type="InterPro" id="IPR016162">
    <property type="entry name" value="Ald_DH_N"/>
</dbReference>
<dbReference type="CDD" id="cd07139">
    <property type="entry name" value="ALDH_AldA-Rv0768"/>
    <property type="match status" value="1"/>
</dbReference>